<dbReference type="EMBL" id="JBHRST010000008">
    <property type="protein sequence ID" value="MFC3097346.1"/>
    <property type="molecule type" value="Genomic_DNA"/>
</dbReference>
<evidence type="ECO:0000256" key="1">
    <source>
        <dbReference type="SAM" id="MobiDB-lite"/>
    </source>
</evidence>
<comment type="caution">
    <text evidence="2">The sequence shown here is derived from an EMBL/GenBank/DDBJ whole genome shotgun (WGS) entry which is preliminary data.</text>
</comment>
<proteinExistence type="predicted"/>
<reference evidence="3" key="1">
    <citation type="journal article" date="2019" name="Int. J. Syst. Evol. Microbiol.">
        <title>The Global Catalogue of Microorganisms (GCM) 10K type strain sequencing project: providing services to taxonomists for standard genome sequencing and annotation.</title>
        <authorList>
            <consortium name="The Broad Institute Genomics Platform"/>
            <consortium name="The Broad Institute Genome Sequencing Center for Infectious Disease"/>
            <person name="Wu L."/>
            <person name="Ma J."/>
        </authorList>
    </citation>
    <scope>NUCLEOTIDE SEQUENCE [LARGE SCALE GENOMIC DNA]</scope>
    <source>
        <strain evidence="3">KCTC 52607</strain>
    </source>
</reference>
<accession>A0ABV7E6D3</accession>
<dbReference type="Proteomes" id="UP001595456">
    <property type="component" value="Unassembled WGS sequence"/>
</dbReference>
<keyword evidence="3" id="KW-1185">Reference proteome</keyword>
<gene>
    <name evidence="2" type="ORF">ACFODU_05960</name>
</gene>
<evidence type="ECO:0000313" key="2">
    <source>
        <dbReference type="EMBL" id="MFC3097346.1"/>
    </source>
</evidence>
<dbReference type="RefSeq" id="WP_336926113.1">
    <property type="nucleotide sequence ID" value="NZ_JBANRO010000006.1"/>
</dbReference>
<protein>
    <submittedName>
        <fullName evidence="2">Uncharacterized protein</fullName>
    </submittedName>
</protein>
<name>A0ABV7E6D3_9SPHN</name>
<evidence type="ECO:0000313" key="3">
    <source>
        <dbReference type="Proteomes" id="UP001595456"/>
    </source>
</evidence>
<feature type="region of interest" description="Disordered" evidence="1">
    <location>
        <begin position="1"/>
        <end position="20"/>
    </location>
</feature>
<feature type="compositionally biased region" description="Basic and acidic residues" evidence="1">
    <location>
        <begin position="9"/>
        <end position="20"/>
    </location>
</feature>
<organism evidence="2 3">
    <name type="scientific">Alteraurantiacibacter palmitatis</name>
    <dbReference type="NCBI Taxonomy" id="2054628"/>
    <lineage>
        <taxon>Bacteria</taxon>
        <taxon>Pseudomonadati</taxon>
        <taxon>Pseudomonadota</taxon>
        <taxon>Alphaproteobacteria</taxon>
        <taxon>Sphingomonadales</taxon>
        <taxon>Erythrobacteraceae</taxon>
        <taxon>Alteraurantiacibacter</taxon>
    </lineage>
</organism>
<sequence>MGSANPRFRAIDEGARDGGHHLLRDERNHLHSGRWDPARGCWTYSSGEQINRPICAYACRGEAAMTSHGEMV</sequence>